<feature type="transmembrane region" description="Helical" evidence="2">
    <location>
        <begin position="346"/>
        <end position="363"/>
    </location>
</feature>
<proteinExistence type="predicted"/>
<feature type="coiled-coil region" evidence="1">
    <location>
        <begin position="403"/>
        <end position="463"/>
    </location>
</feature>
<accession>A0A7V4TXV5</accession>
<dbReference type="EMBL" id="DRQG01000004">
    <property type="protein sequence ID" value="HGY54143.1"/>
    <property type="molecule type" value="Genomic_DNA"/>
</dbReference>
<dbReference type="Proteomes" id="UP000885779">
    <property type="component" value="Unassembled WGS sequence"/>
</dbReference>
<keyword evidence="2" id="KW-1133">Transmembrane helix</keyword>
<organism evidence="3">
    <name type="scientific">Caldithrix abyssi</name>
    <dbReference type="NCBI Taxonomy" id="187145"/>
    <lineage>
        <taxon>Bacteria</taxon>
        <taxon>Pseudomonadati</taxon>
        <taxon>Calditrichota</taxon>
        <taxon>Calditrichia</taxon>
        <taxon>Calditrichales</taxon>
        <taxon>Calditrichaceae</taxon>
        <taxon>Caldithrix</taxon>
    </lineage>
</organism>
<name>A0A7V4TXV5_CALAY</name>
<comment type="caution">
    <text evidence="3">The sequence shown here is derived from an EMBL/GenBank/DDBJ whole genome shotgun (WGS) entry which is preliminary data.</text>
</comment>
<evidence type="ECO:0000256" key="1">
    <source>
        <dbReference type="SAM" id="Coils"/>
    </source>
</evidence>
<feature type="transmembrane region" description="Helical" evidence="2">
    <location>
        <begin position="369"/>
        <end position="386"/>
    </location>
</feature>
<keyword evidence="2" id="KW-0812">Transmembrane</keyword>
<protein>
    <submittedName>
        <fullName evidence="3">Uncharacterized protein</fullName>
    </submittedName>
</protein>
<feature type="coiled-coil region" evidence="1">
    <location>
        <begin position="203"/>
        <end position="237"/>
    </location>
</feature>
<gene>
    <name evidence="3" type="ORF">ENK44_00445</name>
</gene>
<evidence type="ECO:0000256" key="2">
    <source>
        <dbReference type="SAM" id="Phobius"/>
    </source>
</evidence>
<keyword evidence="1" id="KW-0175">Coiled coil</keyword>
<keyword evidence="2" id="KW-0472">Membrane</keyword>
<dbReference type="AlphaFoldDB" id="A0A7V4TXV5"/>
<evidence type="ECO:0000313" key="3">
    <source>
        <dbReference type="EMBL" id="HGY54143.1"/>
    </source>
</evidence>
<reference evidence="3" key="1">
    <citation type="journal article" date="2020" name="mSystems">
        <title>Genome- and Community-Level Interaction Insights into Carbon Utilization and Element Cycling Functions of Hydrothermarchaeota in Hydrothermal Sediment.</title>
        <authorList>
            <person name="Zhou Z."/>
            <person name="Liu Y."/>
            <person name="Xu W."/>
            <person name="Pan J."/>
            <person name="Luo Z.H."/>
            <person name="Li M."/>
        </authorList>
    </citation>
    <scope>NUCLEOTIDE SEQUENCE [LARGE SCALE GENOMIC DNA]</scope>
    <source>
        <strain evidence="3">HyVt-577</strain>
    </source>
</reference>
<sequence length="564" mass="66677">MKILSLKLCGFNSFADETVFQLDQTYNDFVLYGESEKQLKIFQSILGVLFGFTSEEKDSFRDHGGKSKVFTGLITIDLDNRTLLIERDFETDIVASILMSDKKSKPVFQGKDFVDQDDNRAYIHMIRSIFHITDKQVIYDICTSIFEKDALTLSSLVEILELLLGQKLKITYYKRLSHSANSIYESLFENEDTNNREHSALITRGAREQSNHLKQTIEKLNAEIRVFEEIGDKIKRKIEPRVGLLPMDNAQDFKDEVLLWKKLRKNKIDCDQKLKLIRDRRRYLQNLIRNELFIYKKLPDSFEQDIKEYALLTTKLEQEKENFYNLRSRLHENKILTSTLRRRRNVVTIVVTPLVFLLSYFVLGPNWLFIIPETILSFLIIIFYFGHKIYTLKAQYYQEDADYQITQKNIKELEEQRKAIAENAPLVEDIEFSEIHIERFKKYKSVKNEMMRLIQSAEKLEHILSNKMYKDKLPELIRKYASFVDIERDDLETYLDEFLHHNKNLEDLKYLKESKGYAEIDRLKSIYEMIKEGFVSLLDKYDVQLSAEGSDEFSELKMRTSYSG</sequence>